<dbReference type="OrthoDB" id="10253115at2759"/>
<evidence type="ECO:0000259" key="5">
    <source>
        <dbReference type="Pfam" id="PF00501"/>
    </source>
</evidence>
<dbReference type="PANTHER" id="PTHR43859">
    <property type="entry name" value="ACYL-ACTIVATING ENZYME"/>
    <property type="match status" value="1"/>
</dbReference>
<dbReference type="GO" id="GO:0106286">
    <property type="term" value="F:(E)-caffeate-CoA ligase activity"/>
    <property type="evidence" value="ECO:0007669"/>
    <property type="project" value="UniProtKB-ARBA"/>
</dbReference>
<evidence type="ECO:0000259" key="6">
    <source>
        <dbReference type="Pfam" id="PF13193"/>
    </source>
</evidence>
<reference evidence="7 8" key="1">
    <citation type="submission" date="2019-12" db="EMBL/GenBank/DDBJ databases">
        <authorList>
            <person name="Alioto T."/>
            <person name="Alioto T."/>
            <person name="Gomez Garrido J."/>
        </authorList>
    </citation>
    <scope>NUCLEOTIDE SEQUENCE [LARGE SCALE GENOMIC DNA]</scope>
</reference>
<evidence type="ECO:0000256" key="2">
    <source>
        <dbReference type="ARBA" id="ARBA00006432"/>
    </source>
</evidence>
<evidence type="ECO:0000256" key="1">
    <source>
        <dbReference type="ARBA" id="ARBA00004930"/>
    </source>
</evidence>
<dbReference type="FunFam" id="3.40.50.12780:FF:000003">
    <property type="entry name" value="Long-chain-fatty-acid--CoA ligase FadD"/>
    <property type="match status" value="1"/>
</dbReference>
<proteinExistence type="inferred from homology"/>
<comment type="caution">
    <text evidence="7">The sequence shown here is derived from an EMBL/GenBank/DDBJ whole genome shotgun (WGS) entry which is preliminary data.</text>
</comment>
<evidence type="ECO:0000256" key="4">
    <source>
        <dbReference type="ARBA" id="ARBA00023051"/>
    </source>
</evidence>
<dbReference type="EMBL" id="CACTIH010005447">
    <property type="protein sequence ID" value="CAA2993250.1"/>
    <property type="molecule type" value="Genomic_DNA"/>
</dbReference>
<dbReference type="InterPro" id="IPR042099">
    <property type="entry name" value="ANL_N_sf"/>
</dbReference>
<organism evidence="7 8">
    <name type="scientific">Olea europaea subsp. europaea</name>
    <dbReference type="NCBI Taxonomy" id="158383"/>
    <lineage>
        <taxon>Eukaryota</taxon>
        <taxon>Viridiplantae</taxon>
        <taxon>Streptophyta</taxon>
        <taxon>Embryophyta</taxon>
        <taxon>Tracheophyta</taxon>
        <taxon>Spermatophyta</taxon>
        <taxon>Magnoliopsida</taxon>
        <taxon>eudicotyledons</taxon>
        <taxon>Gunneridae</taxon>
        <taxon>Pentapetalae</taxon>
        <taxon>asterids</taxon>
        <taxon>lamiids</taxon>
        <taxon>Lamiales</taxon>
        <taxon>Oleaceae</taxon>
        <taxon>Oleeae</taxon>
        <taxon>Olea</taxon>
    </lineage>
</organism>
<comment type="pathway">
    <text evidence="1">Phytoalexin biosynthesis; 3,4',5-trihydroxystilbene biosynthesis; 3,4',5-trihydroxystilbene from trans-4-coumarate: step 1/2.</text>
</comment>
<gene>
    <name evidence="7" type="ORF">OLEA9_A068978</name>
</gene>
<dbReference type="PROSITE" id="PS00455">
    <property type="entry name" value="AMP_BINDING"/>
    <property type="match status" value="1"/>
</dbReference>
<dbReference type="Gene3D" id="3.30.300.30">
    <property type="match status" value="1"/>
</dbReference>
<dbReference type="FunFam" id="3.30.300.30:FF:000008">
    <property type="entry name" value="2,3-dihydroxybenzoate-AMP ligase"/>
    <property type="match status" value="1"/>
</dbReference>
<dbReference type="InterPro" id="IPR025110">
    <property type="entry name" value="AMP-bd_C"/>
</dbReference>
<feature type="domain" description="AMP-binding enzyme C-terminal" evidence="6">
    <location>
        <begin position="521"/>
        <end position="598"/>
    </location>
</feature>
<dbReference type="Pfam" id="PF13193">
    <property type="entry name" value="AMP-binding_C"/>
    <property type="match status" value="1"/>
</dbReference>
<keyword evidence="3" id="KW-0436">Ligase</keyword>
<keyword evidence="8" id="KW-1185">Reference proteome</keyword>
<dbReference type="InterPro" id="IPR020845">
    <property type="entry name" value="AMP-binding_CS"/>
</dbReference>
<dbReference type="PANTHER" id="PTHR43859:SF53">
    <property type="entry name" value="ACYL-ACTIVATING ENZYME 4-RELATED"/>
    <property type="match status" value="1"/>
</dbReference>
<dbReference type="GO" id="GO:0009698">
    <property type="term" value="P:phenylpropanoid metabolic process"/>
    <property type="evidence" value="ECO:0007669"/>
    <property type="project" value="UniProtKB-KW"/>
</dbReference>
<feature type="domain" description="AMP-dependent synthetase/ligase" evidence="5">
    <location>
        <begin position="90"/>
        <end position="471"/>
    </location>
</feature>
<protein>
    <submittedName>
        <fullName evidence="7">Probable acyl-activating enzyme 5, peroxisomal</fullName>
    </submittedName>
</protein>
<evidence type="ECO:0000313" key="7">
    <source>
        <dbReference type="EMBL" id="CAA2993250.1"/>
    </source>
</evidence>
<dbReference type="Proteomes" id="UP000594638">
    <property type="component" value="Unassembled WGS sequence"/>
</dbReference>
<dbReference type="InterPro" id="IPR000873">
    <property type="entry name" value="AMP-dep_synth/lig_dom"/>
</dbReference>
<dbReference type="SUPFAM" id="SSF56801">
    <property type="entry name" value="Acetyl-CoA synthetase-like"/>
    <property type="match status" value="1"/>
</dbReference>
<comment type="similarity">
    <text evidence="2">Belongs to the ATP-dependent AMP-binding enzyme family.</text>
</comment>
<keyword evidence="4" id="KW-0587">Phenylpropanoid metabolism</keyword>
<dbReference type="Gene3D" id="3.40.50.12780">
    <property type="entry name" value="N-terminal domain of ligase-like"/>
    <property type="match status" value="1"/>
</dbReference>
<dbReference type="Pfam" id="PF00501">
    <property type="entry name" value="AMP-binding"/>
    <property type="match status" value="1"/>
</dbReference>
<evidence type="ECO:0000313" key="8">
    <source>
        <dbReference type="Proteomes" id="UP000594638"/>
    </source>
</evidence>
<dbReference type="InterPro" id="IPR045851">
    <property type="entry name" value="AMP-bd_C_sf"/>
</dbReference>
<evidence type="ECO:0000256" key="3">
    <source>
        <dbReference type="ARBA" id="ARBA00022598"/>
    </source>
</evidence>
<dbReference type="AlphaFoldDB" id="A0A8S0SKN9"/>
<dbReference type="Gramene" id="OE9A068978T1">
    <property type="protein sequence ID" value="OE9A068978C1"/>
    <property type="gene ID" value="OE9A068978"/>
</dbReference>
<dbReference type="NCBIfam" id="NF006020">
    <property type="entry name" value="PRK08162.1"/>
    <property type="match status" value="1"/>
</dbReference>
<sequence length="612" mass="67965">MYPLKLKATSQWLLSSSSAGFHEKPAISQNKTWLTNNFPYAKQYARKSHSALSISNALTSLDLVENQQTERINSRSAANACALTPLGFLERAAIVYGDCPSIVYNDTSYTWSETHTRCLRLASSIVSLGIERGEVVSVVAPNVPAMCELHFAIPMSGAILNTINLRLDARNISLLLQHSESKLVFVDHQSRSLVLEAISMFPLNCKRPNLVLIPDDHENAWLRENEHDHILYEKLVEEGEPGFDWVRPESEWEPITLNYTSGTTSSPKGVVHSHRGAFLMALNSLFDWSVPKQPVYLWTLPMFHANGWSYAWAMAAVGATNVCLRRIDAPSIHEAIHRYKVTHMCGAPVVLNMLTNYSGGKKLESPVHIMTAGAPPPAAVLNRAESLGFIVSHGYGLTETGGLVVSCSWKRQWNELSAAERARLKARQGVSIVGFSEVDVIETKSGKSVKRDGSTMGEIVLRGATIMAGYLKDREGTSKCMRNGWFYTGDIGVMHPDGYLEVKDRSKDVIITGGENLSSVEVESVLYSHPAVNEVAVVARPDKFWGETPCAFVSLKEKMKETPTEKEIREFCKARLPLYMVPRLVVFKKELPKTSTGKIQKFLLRDMAKALI</sequence>
<accession>A0A8S0SKN9</accession>
<name>A0A8S0SKN9_OLEEU</name>
<dbReference type="CDD" id="cd12118">
    <property type="entry name" value="ttLC_FACS_AEE21_like"/>
    <property type="match status" value="1"/>
</dbReference>